<comment type="caution">
    <text evidence="3">The sequence shown here is derived from an EMBL/GenBank/DDBJ whole genome shotgun (WGS) entry which is preliminary data.</text>
</comment>
<dbReference type="AlphaFoldDB" id="A0A6M0K6Q9"/>
<name>A0A6M0K6Q9_9GAMM</name>
<organism evidence="3 4">
    <name type="scientific">Thiorhodococcus minor</name>
    <dbReference type="NCBI Taxonomy" id="57489"/>
    <lineage>
        <taxon>Bacteria</taxon>
        <taxon>Pseudomonadati</taxon>
        <taxon>Pseudomonadota</taxon>
        <taxon>Gammaproteobacteria</taxon>
        <taxon>Chromatiales</taxon>
        <taxon>Chromatiaceae</taxon>
        <taxon>Thiorhodococcus</taxon>
    </lineage>
</organism>
<dbReference type="RefSeq" id="WP_164454878.1">
    <property type="nucleotide sequence ID" value="NZ_JAAIJQ010000082.1"/>
</dbReference>
<sequence>MRILTSCKTLTFFAAFFLLAGTAFAEGLSGMAEGAMMDSMKEKAVDKGSEMATDQVKGAMGMKDDDADDADADDADEDAEDAGESEAAEGESEAKE</sequence>
<evidence type="ECO:0000256" key="1">
    <source>
        <dbReference type="SAM" id="MobiDB-lite"/>
    </source>
</evidence>
<evidence type="ECO:0008006" key="5">
    <source>
        <dbReference type="Google" id="ProtNLM"/>
    </source>
</evidence>
<proteinExistence type="predicted"/>
<feature type="signal peptide" evidence="2">
    <location>
        <begin position="1"/>
        <end position="25"/>
    </location>
</feature>
<feature type="compositionally biased region" description="Acidic residues" evidence="1">
    <location>
        <begin position="65"/>
        <end position="96"/>
    </location>
</feature>
<dbReference type="EMBL" id="JAAIJQ010000082">
    <property type="protein sequence ID" value="NEV64287.1"/>
    <property type="molecule type" value="Genomic_DNA"/>
</dbReference>
<evidence type="ECO:0000256" key="2">
    <source>
        <dbReference type="SAM" id="SignalP"/>
    </source>
</evidence>
<accession>A0A6M0K6Q9</accession>
<keyword evidence="4" id="KW-1185">Reference proteome</keyword>
<feature type="region of interest" description="Disordered" evidence="1">
    <location>
        <begin position="46"/>
        <end position="96"/>
    </location>
</feature>
<gene>
    <name evidence="3" type="ORF">G3446_20770</name>
</gene>
<feature type="chain" id="PRO_5026659467" description="Pentapeptide MXKDX repeat protein" evidence="2">
    <location>
        <begin position="26"/>
        <end position="96"/>
    </location>
</feature>
<protein>
    <recommendedName>
        <fullName evidence="5">Pentapeptide MXKDX repeat protein</fullName>
    </recommendedName>
</protein>
<evidence type="ECO:0000313" key="3">
    <source>
        <dbReference type="EMBL" id="NEV64287.1"/>
    </source>
</evidence>
<reference evidence="3 4" key="1">
    <citation type="submission" date="2020-02" db="EMBL/GenBank/DDBJ databases">
        <title>Genome sequences of Thiorhodococcus mannitoliphagus and Thiorhodococcus minor, purple sulfur photosynthetic bacteria in the gammaproteobacterial family, Chromatiaceae.</title>
        <authorList>
            <person name="Aviles F.A."/>
            <person name="Meyer T.E."/>
            <person name="Kyndt J.A."/>
        </authorList>
    </citation>
    <scope>NUCLEOTIDE SEQUENCE [LARGE SCALE GENOMIC DNA]</scope>
    <source>
        <strain evidence="3 4">DSM 11518</strain>
    </source>
</reference>
<evidence type="ECO:0000313" key="4">
    <source>
        <dbReference type="Proteomes" id="UP000483379"/>
    </source>
</evidence>
<dbReference type="Proteomes" id="UP000483379">
    <property type="component" value="Unassembled WGS sequence"/>
</dbReference>
<keyword evidence="2" id="KW-0732">Signal</keyword>